<dbReference type="GeneID" id="107020668"/>
<dbReference type="InterPro" id="IPR003593">
    <property type="entry name" value="AAA+_ATPase"/>
</dbReference>
<evidence type="ECO:0000256" key="2">
    <source>
        <dbReference type="SAM" id="Phobius"/>
    </source>
</evidence>
<proteinExistence type="inferred from homology"/>
<organism evidence="4 5">
    <name type="scientific">Solanum pennellii</name>
    <name type="common">Tomato</name>
    <name type="synonym">Lycopersicon pennellii</name>
    <dbReference type="NCBI Taxonomy" id="28526"/>
    <lineage>
        <taxon>Eukaryota</taxon>
        <taxon>Viridiplantae</taxon>
        <taxon>Streptophyta</taxon>
        <taxon>Embryophyta</taxon>
        <taxon>Tracheophyta</taxon>
        <taxon>Spermatophyta</taxon>
        <taxon>Magnoliopsida</taxon>
        <taxon>eudicotyledons</taxon>
        <taxon>Gunneridae</taxon>
        <taxon>Pentapetalae</taxon>
        <taxon>asterids</taxon>
        <taxon>lamiids</taxon>
        <taxon>Solanales</taxon>
        <taxon>Solanaceae</taxon>
        <taxon>Solanoideae</taxon>
        <taxon>Solaneae</taxon>
        <taxon>Solanum</taxon>
        <taxon>Solanum subgen. Lycopersicon</taxon>
    </lineage>
</organism>
<reference evidence="5" key="2">
    <citation type="submission" date="2025-08" db="UniProtKB">
        <authorList>
            <consortium name="RefSeq"/>
        </authorList>
    </citation>
    <scope>IDENTIFICATION</scope>
</reference>
<dbReference type="RefSeq" id="XP_015076612.1">
    <property type="nucleotide sequence ID" value="XM_015221126.2"/>
</dbReference>
<name>A0ABM1GVJ9_SOLPN</name>
<keyword evidence="2" id="KW-1133">Transmembrane helix</keyword>
<dbReference type="Gene3D" id="3.40.50.300">
    <property type="entry name" value="P-loop containing nucleotide triphosphate hydrolases"/>
    <property type="match status" value="2"/>
</dbReference>
<dbReference type="Gene3D" id="1.10.8.60">
    <property type="match status" value="2"/>
</dbReference>
<evidence type="ECO:0000259" key="3">
    <source>
        <dbReference type="SMART" id="SM00382"/>
    </source>
</evidence>
<protein>
    <submittedName>
        <fullName evidence="5">Cell division control protein 48 homolog B</fullName>
    </submittedName>
</protein>
<feature type="domain" description="AAA+ ATPase" evidence="3">
    <location>
        <begin position="51"/>
        <end position="194"/>
    </location>
</feature>
<accession>A0ABM1GVJ9</accession>
<evidence type="ECO:0000256" key="1">
    <source>
        <dbReference type="RuleBase" id="RU003651"/>
    </source>
</evidence>
<dbReference type="SUPFAM" id="SSF52540">
    <property type="entry name" value="P-loop containing nucleoside triphosphate hydrolases"/>
    <property type="match status" value="2"/>
</dbReference>
<evidence type="ECO:0000313" key="5">
    <source>
        <dbReference type="RefSeq" id="XP_015076612.1"/>
    </source>
</evidence>
<dbReference type="GO" id="GO:0051301">
    <property type="term" value="P:cell division"/>
    <property type="evidence" value="ECO:0007669"/>
    <property type="project" value="UniProtKB-KW"/>
</dbReference>
<gene>
    <name evidence="5" type="primary">LOC107020668</name>
</gene>
<dbReference type="SMART" id="SM00382">
    <property type="entry name" value="AAA"/>
    <property type="match status" value="2"/>
</dbReference>
<evidence type="ECO:0000313" key="4">
    <source>
        <dbReference type="Proteomes" id="UP000694930"/>
    </source>
</evidence>
<sequence>MESSSGSSSCAGEWKAEEAIAGNAEALRVLRELITYPLLYSAESRKLGLKWPRGLLLYGPPGTGKTSLVRAVVQECGAHLIVISPHSVHRAHAGESEKILREAFSEASSHAKLGKPSVIFLDEIDALCPRRDSRREQEIRVASQLFMLMDSIKSSSTSVSHVVVVASTNRPDAIDPALRRAGRFDAEIEVTTPTEEERMHILKLYIKKLQLDASVDLRAVAASCNGYVGADLEALCREAAMSAVRKCSDSNLDDDSYSINMEDWKHARSVVGPSITRGVTVEIPKVSWEDIGGLKDIKKKLQQAVEWPLKHSEAFERLGVSPSRGILLHGPPGCSKTTLAKAAAHAAQASFFSLSGAELYSMYVGEGEALLRNAFRRARLAAPSIIFFDEADVVATKRGGSSSGSSTVGERLLSTLLTEMDGLEQAKGILVLAATNRPHAIDAALMRPGRFDLVLYVPPPDLVARFEVLSVHTRDMKLNNDVNLRQIAEDTELFTGAELEGLCREAGIVALRENISATVVSDRHFQTVKKSLKPALTKEEVASYSSFMNNRSERSAHSFQSISKKRDNKPTKDLLVFATPFTITVISIAMYIGVRYFLMPTETSTRELTST</sequence>
<keyword evidence="5" id="KW-0132">Cell division</keyword>
<feature type="domain" description="AAA+ ATPase" evidence="3">
    <location>
        <begin position="322"/>
        <end position="461"/>
    </location>
</feature>
<dbReference type="PROSITE" id="PS00674">
    <property type="entry name" value="AAA"/>
    <property type="match status" value="1"/>
</dbReference>
<dbReference type="InterPro" id="IPR003959">
    <property type="entry name" value="ATPase_AAA_core"/>
</dbReference>
<keyword evidence="2" id="KW-0812">Transmembrane</keyword>
<feature type="transmembrane region" description="Helical" evidence="2">
    <location>
        <begin position="574"/>
        <end position="598"/>
    </location>
</feature>
<keyword evidence="2" id="KW-0472">Membrane</keyword>
<keyword evidence="4" id="KW-1185">Reference proteome</keyword>
<dbReference type="PANTHER" id="PTHR23077">
    <property type="entry name" value="AAA-FAMILY ATPASE"/>
    <property type="match status" value="1"/>
</dbReference>
<dbReference type="InterPro" id="IPR041569">
    <property type="entry name" value="AAA_lid_3"/>
</dbReference>
<dbReference type="InterPro" id="IPR003960">
    <property type="entry name" value="ATPase_AAA_CS"/>
</dbReference>
<dbReference type="PANTHER" id="PTHR23077:SF117">
    <property type="entry name" value="AAA+ ATPASE DOMAIN-CONTAINING PROTEIN"/>
    <property type="match status" value="1"/>
</dbReference>
<keyword evidence="1" id="KW-0067">ATP-binding</keyword>
<dbReference type="InterPro" id="IPR050168">
    <property type="entry name" value="AAA_ATPase_domain"/>
</dbReference>
<dbReference type="Pfam" id="PF17862">
    <property type="entry name" value="AAA_lid_3"/>
    <property type="match status" value="2"/>
</dbReference>
<dbReference type="Proteomes" id="UP000694930">
    <property type="component" value="Chromosome 5"/>
</dbReference>
<dbReference type="Pfam" id="PF00004">
    <property type="entry name" value="AAA"/>
    <property type="match status" value="2"/>
</dbReference>
<dbReference type="InterPro" id="IPR027417">
    <property type="entry name" value="P-loop_NTPase"/>
</dbReference>
<reference evidence="4" key="1">
    <citation type="journal article" date="2014" name="Nat. Genet.">
        <title>The genome of the stress-tolerant wild tomato species Solanum pennellii.</title>
        <authorList>
            <person name="Bolger A."/>
            <person name="Scossa F."/>
            <person name="Bolger M.E."/>
            <person name="Lanz C."/>
            <person name="Maumus F."/>
            <person name="Tohge T."/>
            <person name="Quesneville H."/>
            <person name="Alseekh S."/>
            <person name="Sorensen I."/>
            <person name="Lichtenstein G."/>
            <person name="Fich E.A."/>
            <person name="Conte M."/>
            <person name="Keller H."/>
            <person name="Schneeberger K."/>
            <person name="Schwacke R."/>
            <person name="Ofner I."/>
            <person name="Vrebalov J."/>
            <person name="Xu Y."/>
            <person name="Osorio S."/>
            <person name="Aflitos S.A."/>
            <person name="Schijlen E."/>
            <person name="Jimenez-Gomez J.M."/>
            <person name="Ryngajllo M."/>
            <person name="Kimura S."/>
            <person name="Kumar R."/>
            <person name="Koenig D."/>
            <person name="Headland L.R."/>
            <person name="Maloof J.N."/>
            <person name="Sinha N."/>
            <person name="van Ham R.C."/>
            <person name="Lankhorst R.K."/>
            <person name="Mao L."/>
            <person name="Vogel A."/>
            <person name="Arsova B."/>
            <person name="Panstruga R."/>
            <person name="Fei Z."/>
            <person name="Rose J.K."/>
            <person name="Zamir D."/>
            <person name="Carrari F."/>
            <person name="Giovannoni J.J."/>
            <person name="Weigel D."/>
            <person name="Usadel B."/>
            <person name="Fernie A.R."/>
        </authorList>
    </citation>
    <scope>NUCLEOTIDE SEQUENCE [LARGE SCALE GENOMIC DNA]</scope>
    <source>
        <strain evidence="4">cv. LA0716</strain>
    </source>
</reference>
<keyword evidence="5" id="KW-0131">Cell cycle</keyword>
<keyword evidence="1" id="KW-0547">Nucleotide-binding</keyword>
<comment type="similarity">
    <text evidence="1">Belongs to the AAA ATPase family.</text>
</comment>